<name>A0A8S9Y9R2_APOLU</name>
<feature type="signal peptide" evidence="2">
    <location>
        <begin position="1"/>
        <end position="19"/>
    </location>
</feature>
<feature type="region of interest" description="Disordered" evidence="1">
    <location>
        <begin position="314"/>
        <end position="337"/>
    </location>
</feature>
<evidence type="ECO:0000256" key="2">
    <source>
        <dbReference type="SAM" id="SignalP"/>
    </source>
</evidence>
<dbReference type="Proteomes" id="UP000466442">
    <property type="component" value="Linkage Group LG1"/>
</dbReference>
<feature type="chain" id="PRO_5035927594" evidence="2">
    <location>
        <begin position="20"/>
        <end position="617"/>
    </location>
</feature>
<dbReference type="EMBL" id="WIXP02000001">
    <property type="protein sequence ID" value="KAF6216988.1"/>
    <property type="molecule type" value="Genomic_DNA"/>
</dbReference>
<proteinExistence type="predicted"/>
<keyword evidence="2" id="KW-0732">Signal</keyword>
<feature type="compositionally biased region" description="Basic and acidic residues" evidence="1">
    <location>
        <begin position="484"/>
        <end position="499"/>
    </location>
</feature>
<feature type="compositionally biased region" description="Basic and acidic residues" evidence="1">
    <location>
        <begin position="441"/>
        <end position="477"/>
    </location>
</feature>
<evidence type="ECO:0000313" key="3">
    <source>
        <dbReference type="EMBL" id="KAF6216988.1"/>
    </source>
</evidence>
<dbReference type="OrthoDB" id="6631326at2759"/>
<protein>
    <submittedName>
        <fullName evidence="3">Uncharacterized protein</fullName>
    </submittedName>
</protein>
<feature type="compositionally biased region" description="Basic residues" evidence="1">
    <location>
        <begin position="534"/>
        <end position="560"/>
    </location>
</feature>
<dbReference type="InterPro" id="IPR031959">
    <property type="entry name" value="DUF4779"/>
</dbReference>
<sequence length="617" mass="68834">MTVCELVLCVCVVMGGVCGVERVAKPVVFSYSSSDLPHPATISHHYRGPVESPADQQLPPVEPSAVARDDRAQNGQRNVAGQSKGIFQSTPAYYDEQSGNGYPPHPTVSTAMYDEPRQDYDYVTVNPDHHYPPSTVAYYDDRPIGSNQHYPPPTVHKSFHSTTPDYYDDRPVDNSQYDANPSAVPPPSFNSNSQGYNFAVVNPDNSFHSTTVTYYDRSPSESYRNPPSSSPPIYNDHNHDYDIPPPVLNSCQMEIKNIIQGPHSPSSTPSPHLDYEVGSPHSNVSALNGFEPTNDFVVATTQITNRFADYPNEDQPNEVVPQFTDHSTHSPSSANYYEDNEDLISTTPIAEFESVKEKLPPIEDYPPPNRGYITKPFKHRAKRRQIHHDHHGEDHLKKKDEKYAKGGGQEHHAAHKASGGDKGDKGYKSSHKFSKGKKGHHDKEDHKGKYLDEKGKKGKKEEEGGHYGEHHRGEGGKKVAKYGESGEHKKGHSTKGEHNIHKMDEYLKKHEFYDEHHEGGDHEKFGGFVEAHAGKRGGKKKKGHHKSGSSHHHKGKKGHHEKGEKKDHHKGHKDAKGYDGHFAHHKKYGKKGGHKEGKNGASARATQSDELPGRFLR</sequence>
<feature type="region of interest" description="Disordered" evidence="1">
    <location>
        <begin position="534"/>
        <end position="617"/>
    </location>
</feature>
<feature type="compositionally biased region" description="Polar residues" evidence="1">
    <location>
        <begin position="73"/>
        <end position="91"/>
    </location>
</feature>
<feature type="region of interest" description="Disordered" evidence="1">
    <location>
        <begin position="40"/>
        <end position="112"/>
    </location>
</feature>
<feature type="compositionally biased region" description="Basic residues" evidence="1">
    <location>
        <begin position="583"/>
        <end position="593"/>
    </location>
</feature>
<feature type="compositionally biased region" description="Basic residues" evidence="1">
    <location>
        <begin position="428"/>
        <end position="440"/>
    </location>
</feature>
<gene>
    <name evidence="3" type="ORF">GE061_001339</name>
</gene>
<feature type="region of interest" description="Disordered" evidence="1">
    <location>
        <begin position="358"/>
        <end position="499"/>
    </location>
</feature>
<organism evidence="3 4">
    <name type="scientific">Apolygus lucorum</name>
    <name type="common">Small green plant bug</name>
    <name type="synonym">Lygocoris lucorum</name>
    <dbReference type="NCBI Taxonomy" id="248454"/>
    <lineage>
        <taxon>Eukaryota</taxon>
        <taxon>Metazoa</taxon>
        <taxon>Ecdysozoa</taxon>
        <taxon>Arthropoda</taxon>
        <taxon>Hexapoda</taxon>
        <taxon>Insecta</taxon>
        <taxon>Pterygota</taxon>
        <taxon>Neoptera</taxon>
        <taxon>Paraneoptera</taxon>
        <taxon>Hemiptera</taxon>
        <taxon>Heteroptera</taxon>
        <taxon>Panheteroptera</taxon>
        <taxon>Cimicomorpha</taxon>
        <taxon>Miridae</taxon>
        <taxon>Mirini</taxon>
        <taxon>Apolygus</taxon>
    </lineage>
</organism>
<feature type="compositionally biased region" description="Basic residues" evidence="1">
    <location>
        <begin position="376"/>
        <end position="389"/>
    </location>
</feature>
<dbReference type="AlphaFoldDB" id="A0A8S9Y9R2"/>
<keyword evidence="4" id="KW-1185">Reference proteome</keyword>
<dbReference type="Pfam" id="PF16009">
    <property type="entry name" value="DUF4779"/>
    <property type="match status" value="1"/>
</dbReference>
<feature type="compositionally biased region" description="Basic and acidic residues" evidence="1">
    <location>
        <begin position="390"/>
        <end position="427"/>
    </location>
</feature>
<evidence type="ECO:0000256" key="1">
    <source>
        <dbReference type="SAM" id="MobiDB-lite"/>
    </source>
</evidence>
<comment type="caution">
    <text evidence="3">The sequence shown here is derived from an EMBL/GenBank/DDBJ whole genome shotgun (WGS) entry which is preliminary data.</text>
</comment>
<evidence type="ECO:0000313" key="4">
    <source>
        <dbReference type="Proteomes" id="UP000466442"/>
    </source>
</evidence>
<reference evidence="3" key="1">
    <citation type="journal article" date="2021" name="Mol. Ecol. Resour.">
        <title>Apolygus lucorum genome provides insights into omnivorousness and mesophyll feeding.</title>
        <authorList>
            <person name="Liu Y."/>
            <person name="Liu H."/>
            <person name="Wang H."/>
            <person name="Huang T."/>
            <person name="Liu B."/>
            <person name="Yang B."/>
            <person name="Yin L."/>
            <person name="Li B."/>
            <person name="Zhang Y."/>
            <person name="Zhang S."/>
            <person name="Jiang F."/>
            <person name="Zhang X."/>
            <person name="Ren Y."/>
            <person name="Wang B."/>
            <person name="Wang S."/>
            <person name="Lu Y."/>
            <person name="Wu K."/>
            <person name="Fan W."/>
            <person name="Wang G."/>
        </authorList>
    </citation>
    <scope>NUCLEOTIDE SEQUENCE</scope>
    <source>
        <strain evidence="3">12Hb</strain>
    </source>
</reference>
<accession>A0A8S9Y9R2</accession>